<keyword evidence="2" id="KW-1185">Reference proteome</keyword>
<reference evidence="2" key="1">
    <citation type="submission" date="2016-10" db="EMBL/GenBank/DDBJ databases">
        <authorList>
            <person name="Varghese N."/>
            <person name="Submissions S."/>
        </authorList>
    </citation>
    <scope>NUCLEOTIDE SEQUENCE [LARGE SCALE GENOMIC DNA]</scope>
    <source>
        <strain evidence="2">CGMCC 4.3516</strain>
    </source>
</reference>
<evidence type="ECO:0000313" key="1">
    <source>
        <dbReference type="EMBL" id="SDE08984.1"/>
    </source>
</evidence>
<dbReference type="RefSeq" id="WP_091038720.1">
    <property type="nucleotide sequence ID" value="NZ_FNAD01000012.1"/>
</dbReference>
<accession>A0A1G7A255</accession>
<evidence type="ECO:0008006" key="3">
    <source>
        <dbReference type="Google" id="ProtNLM"/>
    </source>
</evidence>
<dbReference type="Proteomes" id="UP000198949">
    <property type="component" value="Unassembled WGS sequence"/>
</dbReference>
<gene>
    <name evidence="1" type="ORF">SAMN05216270_112108</name>
</gene>
<organism evidence="1 2">
    <name type="scientific">Glycomyces harbinensis</name>
    <dbReference type="NCBI Taxonomy" id="58114"/>
    <lineage>
        <taxon>Bacteria</taxon>
        <taxon>Bacillati</taxon>
        <taxon>Actinomycetota</taxon>
        <taxon>Actinomycetes</taxon>
        <taxon>Glycomycetales</taxon>
        <taxon>Glycomycetaceae</taxon>
        <taxon>Glycomyces</taxon>
    </lineage>
</organism>
<dbReference type="AlphaFoldDB" id="A0A1G7A255"/>
<dbReference type="OrthoDB" id="3483116at2"/>
<dbReference type="STRING" id="58114.SAMN05216270_112108"/>
<name>A0A1G7A255_9ACTN</name>
<dbReference type="EMBL" id="FNAD01000012">
    <property type="protein sequence ID" value="SDE08984.1"/>
    <property type="molecule type" value="Genomic_DNA"/>
</dbReference>
<evidence type="ECO:0000313" key="2">
    <source>
        <dbReference type="Proteomes" id="UP000198949"/>
    </source>
</evidence>
<protein>
    <recommendedName>
        <fullName evidence="3">Serine peptidase</fullName>
    </recommendedName>
</protein>
<proteinExistence type="predicted"/>
<sequence>MGRIVGVHGIGNYLPEPPVLAAQVKTREWAAALAGSPFRRSSEPDADVRVAYYADLLQPPGRQGGPELDQDAESMFLEFLKDWIPEGAQGSSTWLLRLAASRLADAVALSPAAAFGFLSAFFPEVAAFLRVEGAFTPKHHVLARVASELAGAEVVIAHSLGSVVAYEALWKYGIEVPLLVTLGSPLAMPTVFGRLTPAPVGALGARPPGVGRWVNIADRGDLVAVPPGGMSKRFDGVDVDVHDTIGAFDFHRVAKYLRCRELDAALHDRAV</sequence>